<feature type="transmembrane region" description="Helical" evidence="9">
    <location>
        <begin position="53"/>
        <end position="77"/>
    </location>
</feature>
<keyword evidence="4 9" id="KW-0812">Transmembrane</keyword>
<name>A0A1B8QEY9_9GAMM</name>
<proteinExistence type="inferred from homology"/>
<evidence type="ECO:0000256" key="8">
    <source>
        <dbReference type="ARBA" id="ARBA00025323"/>
    </source>
</evidence>
<organism evidence="11 12">
    <name type="scientific">Faucicola atlantae</name>
    <dbReference type="NCBI Taxonomy" id="34059"/>
    <lineage>
        <taxon>Bacteria</taxon>
        <taxon>Pseudomonadati</taxon>
        <taxon>Pseudomonadota</taxon>
        <taxon>Gammaproteobacteria</taxon>
        <taxon>Moraxellales</taxon>
        <taxon>Moraxellaceae</taxon>
        <taxon>Faucicola</taxon>
    </lineage>
</organism>
<evidence type="ECO:0000256" key="6">
    <source>
        <dbReference type="ARBA" id="ARBA00023032"/>
    </source>
</evidence>
<comment type="subcellular location">
    <subcellularLocation>
        <location evidence="1">Cell membrane</location>
        <topology evidence="1">Multi-pass membrane protein</topology>
    </subcellularLocation>
</comment>
<comment type="caution">
    <text evidence="11">The sequence shown here is derived from an EMBL/GenBank/DDBJ whole genome shotgun (WGS) entry which is preliminary data.</text>
</comment>
<dbReference type="InterPro" id="IPR005667">
    <property type="entry name" value="Sulph_transpt2"/>
</dbReference>
<evidence type="ECO:0000256" key="7">
    <source>
        <dbReference type="ARBA" id="ARBA00023136"/>
    </source>
</evidence>
<feature type="transmembrane region" description="Helical" evidence="9">
    <location>
        <begin position="89"/>
        <end position="111"/>
    </location>
</feature>
<dbReference type="InterPro" id="IPR011865">
    <property type="entry name" value="CysT_permease"/>
</dbReference>
<evidence type="ECO:0000259" key="10">
    <source>
        <dbReference type="PROSITE" id="PS50928"/>
    </source>
</evidence>
<dbReference type="Pfam" id="PF00528">
    <property type="entry name" value="BPD_transp_1"/>
    <property type="match status" value="1"/>
</dbReference>
<dbReference type="InterPro" id="IPR000515">
    <property type="entry name" value="MetI-like"/>
</dbReference>
<comment type="similarity">
    <text evidence="9">Belongs to the binding-protein-dependent transport system permease family. CysTW subfamily.</text>
</comment>
<dbReference type="Gene3D" id="1.10.3720.10">
    <property type="entry name" value="MetI-like"/>
    <property type="match status" value="1"/>
</dbReference>
<comment type="function">
    <text evidence="9">Part of the ABC transporter complex (TC 3.A.1.6.1) involved in sulfate/thiosulfate import.</text>
</comment>
<comment type="function">
    <text evidence="8">Part of the ABC transporter complex CysAWTP (TC 3.A.1.6.1) involved in sulfate/thiosulfate import. Probably responsible for the translocation of the substrate across the membrane.</text>
</comment>
<evidence type="ECO:0000313" key="12">
    <source>
        <dbReference type="Proteomes" id="UP000092616"/>
    </source>
</evidence>
<dbReference type="InterPro" id="IPR035906">
    <property type="entry name" value="MetI-like_sf"/>
</dbReference>
<evidence type="ECO:0000256" key="1">
    <source>
        <dbReference type="ARBA" id="ARBA00004651"/>
    </source>
</evidence>
<feature type="transmembrane region" description="Helical" evidence="9">
    <location>
        <begin position="123"/>
        <end position="147"/>
    </location>
</feature>
<dbReference type="SUPFAM" id="SSF161098">
    <property type="entry name" value="MetI-like"/>
    <property type="match status" value="1"/>
</dbReference>
<evidence type="ECO:0000256" key="2">
    <source>
        <dbReference type="ARBA" id="ARBA00011779"/>
    </source>
</evidence>
<keyword evidence="7 9" id="KW-0472">Membrane</keyword>
<evidence type="ECO:0000256" key="9">
    <source>
        <dbReference type="RuleBase" id="RU366001"/>
    </source>
</evidence>
<dbReference type="EMBL" id="LZNA01000036">
    <property type="protein sequence ID" value="OBX80476.1"/>
    <property type="molecule type" value="Genomic_DNA"/>
</dbReference>
<keyword evidence="3 9" id="KW-0813">Transport</keyword>
<dbReference type="CDD" id="cd06261">
    <property type="entry name" value="TM_PBP2"/>
    <property type="match status" value="1"/>
</dbReference>
<dbReference type="FunFam" id="1.10.3720.10:FF:000004">
    <property type="entry name" value="Sulfate transport system permease protein CysT"/>
    <property type="match status" value="1"/>
</dbReference>
<sequence length="268" mass="28634">MPFFNLSLGISVLALSLLVLLPFVAMVLTAADGGLAGFWQTITEPRVQAAIGLTLKVSLLATLTNLVFGTLVAWVLVRYDFVGKSLLNALVDLPFALPTAVMGISLATLYAPNGLLGRWFAPFGIKIAFTPIGIWLALVVVSLPFVVRAVQPVLAELSVEYEEAAAVLGANRLTTVRRVVLPELYPALLMGAGMMFARATGEYGSVIFIAGNLPMKSEILPLIIIGKLESFDVTGAAAVALFMLLISFVILFTINAVQWWLTRRGGGV</sequence>
<dbReference type="NCBIfam" id="TIGR00969">
    <property type="entry name" value="3a0106s02"/>
    <property type="match status" value="1"/>
</dbReference>
<dbReference type="Proteomes" id="UP000092616">
    <property type="component" value="Unassembled WGS sequence"/>
</dbReference>
<reference evidence="11 12" key="1">
    <citation type="submission" date="2016-06" db="EMBL/GenBank/DDBJ databases">
        <title>Draft genome of Moraxella atlantae CCUG 59586.</title>
        <authorList>
            <person name="Salva-Serra F."/>
            <person name="Engstrom-Jakobsson H."/>
            <person name="Thorell K."/>
            <person name="Gonzales-Siles L."/>
            <person name="Karlsson R."/>
            <person name="Boulund F."/>
            <person name="Engstrand L."/>
            <person name="Kristiansson E."/>
            <person name="Moore E."/>
        </authorList>
    </citation>
    <scope>NUCLEOTIDE SEQUENCE [LARGE SCALE GENOMIC DNA]</scope>
    <source>
        <strain evidence="11 12">CCUG 59586</strain>
    </source>
</reference>
<dbReference type="PANTHER" id="PTHR30406">
    <property type="entry name" value="SULFATE TRANSPORT SYSTEM PERMEASE PROTEIN"/>
    <property type="match status" value="1"/>
</dbReference>
<feature type="transmembrane region" description="Helical" evidence="9">
    <location>
        <begin position="233"/>
        <end position="254"/>
    </location>
</feature>
<dbReference type="RefSeq" id="WP_067336849.1">
    <property type="nucleotide sequence ID" value="NZ_LZNA01000036.1"/>
</dbReference>
<feature type="domain" description="ABC transmembrane type-1" evidence="10">
    <location>
        <begin position="51"/>
        <end position="254"/>
    </location>
</feature>
<evidence type="ECO:0000313" key="11">
    <source>
        <dbReference type="EMBL" id="OBX80476.1"/>
    </source>
</evidence>
<accession>A0A1B8QEY9</accession>
<comment type="subunit">
    <text evidence="2">The complex is composed of two ATP-binding proteins (CysA), two transmembrane proteins (CysT and CysW) and a solute-binding protein (CysP).</text>
</comment>
<dbReference type="GO" id="GO:0005886">
    <property type="term" value="C:plasma membrane"/>
    <property type="evidence" value="ECO:0007669"/>
    <property type="project" value="UniProtKB-SubCell"/>
</dbReference>
<dbReference type="PANTHER" id="PTHR30406:SF8">
    <property type="entry name" value="SULFATE TRANSPORT SYSTEM PERMEASE PROTEIN CYST"/>
    <property type="match status" value="1"/>
</dbReference>
<dbReference type="PROSITE" id="PS50928">
    <property type="entry name" value="ABC_TM1"/>
    <property type="match status" value="1"/>
</dbReference>
<gene>
    <name evidence="11" type="ORF">A9306_07505</name>
</gene>
<dbReference type="AlphaFoldDB" id="A0A1B8QEY9"/>
<evidence type="ECO:0000256" key="5">
    <source>
        <dbReference type="ARBA" id="ARBA00022989"/>
    </source>
</evidence>
<dbReference type="NCBIfam" id="TIGR02139">
    <property type="entry name" value="permease_CysT"/>
    <property type="match status" value="1"/>
</dbReference>
<keyword evidence="12" id="KW-1185">Reference proteome</keyword>
<protein>
    <recommendedName>
        <fullName evidence="9">Sulfate transport system permease protein CysT</fullName>
    </recommendedName>
</protein>
<keyword evidence="6 9" id="KW-0764">Sulfate transport</keyword>
<comment type="caution">
    <text evidence="9">Lacks conserved residue(s) required for the propagation of feature annotation.</text>
</comment>
<evidence type="ECO:0000256" key="3">
    <source>
        <dbReference type="ARBA" id="ARBA00022448"/>
    </source>
</evidence>
<evidence type="ECO:0000256" key="4">
    <source>
        <dbReference type="ARBA" id="ARBA00022692"/>
    </source>
</evidence>
<dbReference type="GO" id="GO:0015419">
    <property type="term" value="F:ABC-type sulfate transporter activity"/>
    <property type="evidence" value="ECO:0007669"/>
    <property type="project" value="UniProtKB-UniRule"/>
</dbReference>
<keyword evidence="5 9" id="KW-1133">Transmembrane helix</keyword>